<gene>
    <name evidence="1" type="ORF">GCM10009839_77870</name>
</gene>
<dbReference type="Proteomes" id="UP001500751">
    <property type="component" value="Unassembled WGS sequence"/>
</dbReference>
<accession>A0ABP5GTP0</accession>
<evidence type="ECO:0000313" key="1">
    <source>
        <dbReference type="EMBL" id="GAA2057004.1"/>
    </source>
</evidence>
<keyword evidence="2" id="KW-1185">Reference proteome</keyword>
<dbReference type="EMBL" id="BAAAQN010000066">
    <property type="protein sequence ID" value="GAA2057004.1"/>
    <property type="molecule type" value="Genomic_DNA"/>
</dbReference>
<comment type="caution">
    <text evidence="1">The sequence shown here is derived from an EMBL/GenBank/DDBJ whole genome shotgun (WGS) entry which is preliminary data.</text>
</comment>
<proteinExistence type="predicted"/>
<protein>
    <submittedName>
        <fullName evidence="1">Uncharacterized protein</fullName>
    </submittedName>
</protein>
<organism evidence="1 2">
    <name type="scientific">Catenulispora yoronensis</name>
    <dbReference type="NCBI Taxonomy" id="450799"/>
    <lineage>
        <taxon>Bacteria</taxon>
        <taxon>Bacillati</taxon>
        <taxon>Actinomycetota</taxon>
        <taxon>Actinomycetes</taxon>
        <taxon>Catenulisporales</taxon>
        <taxon>Catenulisporaceae</taxon>
        <taxon>Catenulispora</taxon>
    </lineage>
</organism>
<dbReference type="RefSeq" id="WP_344670744.1">
    <property type="nucleotide sequence ID" value="NZ_BAAAQN010000066.1"/>
</dbReference>
<reference evidence="2" key="1">
    <citation type="journal article" date="2019" name="Int. J. Syst. Evol. Microbiol.">
        <title>The Global Catalogue of Microorganisms (GCM) 10K type strain sequencing project: providing services to taxonomists for standard genome sequencing and annotation.</title>
        <authorList>
            <consortium name="The Broad Institute Genomics Platform"/>
            <consortium name="The Broad Institute Genome Sequencing Center for Infectious Disease"/>
            <person name="Wu L."/>
            <person name="Ma J."/>
        </authorList>
    </citation>
    <scope>NUCLEOTIDE SEQUENCE [LARGE SCALE GENOMIC DNA]</scope>
    <source>
        <strain evidence="2">JCM 16014</strain>
    </source>
</reference>
<name>A0ABP5GTP0_9ACTN</name>
<evidence type="ECO:0000313" key="2">
    <source>
        <dbReference type="Proteomes" id="UP001500751"/>
    </source>
</evidence>
<sequence>MSDFWGVDLREGGDQAGDGAVLVLLMSDHDAVLVRIQLTFVADKSLDKLKNSIESDACNEEHESWLKHRTGELREIAKSVLVESIALVIAHMVHH</sequence>